<evidence type="ECO:0000313" key="3">
    <source>
        <dbReference type="EMBL" id="RCK65572.1"/>
    </source>
</evidence>
<dbReference type="OrthoDB" id="1108038at2759"/>
<keyword evidence="1" id="KW-0812">Transmembrane</keyword>
<keyword evidence="2" id="KW-0732">Signal</keyword>
<dbReference type="STRING" id="5486.A0A367YKP7"/>
<dbReference type="Proteomes" id="UP000253472">
    <property type="component" value="Unassembled WGS sequence"/>
</dbReference>
<feature type="signal peptide" evidence="2">
    <location>
        <begin position="1"/>
        <end position="24"/>
    </location>
</feature>
<keyword evidence="1" id="KW-0472">Membrane</keyword>
<dbReference type="EMBL" id="QLNQ01000020">
    <property type="protein sequence ID" value="RCK65572.1"/>
    <property type="molecule type" value="Genomic_DNA"/>
</dbReference>
<dbReference type="AlphaFoldDB" id="A0A367YKP7"/>
<reference evidence="3 4" key="1">
    <citation type="submission" date="2018-06" db="EMBL/GenBank/DDBJ databases">
        <title>Whole genome sequencing of Candida tropicalis (genome annotated by CSBL at Korea University).</title>
        <authorList>
            <person name="Ahn J."/>
        </authorList>
    </citation>
    <scope>NUCLEOTIDE SEQUENCE [LARGE SCALE GENOMIC DNA]</scope>
    <source>
        <strain evidence="3 4">ATCC 20962</strain>
    </source>
</reference>
<keyword evidence="1" id="KW-1133">Transmembrane helix</keyword>
<evidence type="ECO:0000256" key="1">
    <source>
        <dbReference type="SAM" id="Phobius"/>
    </source>
</evidence>
<sequence>MTLYILCILVQVPLFLKFAGRVYTWAIDGSLPTANQTLLDALFFGEYDINGYLSNYSSTPITPIQLAFVKLRKFLGYTYFSGVRYILAAIIIHIALFIEREWVVRDEGYLNCYTRRLVKSPEPSWWICCRMRCKA</sequence>
<gene>
    <name evidence="3" type="ORF">Cantr_01274</name>
</gene>
<protein>
    <submittedName>
        <fullName evidence="3">Uncharacterized protein</fullName>
    </submittedName>
</protein>
<evidence type="ECO:0000256" key="2">
    <source>
        <dbReference type="SAM" id="SignalP"/>
    </source>
</evidence>
<comment type="caution">
    <text evidence="3">The sequence shown here is derived from an EMBL/GenBank/DDBJ whole genome shotgun (WGS) entry which is preliminary data.</text>
</comment>
<feature type="transmembrane region" description="Helical" evidence="1">
    <location>
        <begin position="77"/>
        <end position="98"/>
    </location>
</feature>
<keyword evidence="4" id="KW-1185">Reference proteome</keyword>
<feature type="chain" id="PRO_5016925436" evidence="2">
    <location>
        <begin position="25"/>
        <end position="135"/>
    </location>
</feature>
<name>A0A367YKP7_9ASCO</name>
<evidence type="ECO:0000313" key="4">
    <source>
        <dbReference type="Proteomes" id="UP000253472"/>
    </source>
</evidence>
<accession>A0A367YKP7</accession>
<organism evidence="3 4">
    <name type="scientific">Candida viswanathii</name>
    <dbReference type="NCBI Taxonomy" id="5486"/>
    <lineage>
        <taxon>Eukaryota</taxon>
        <taxon>Fungi</taxon>
        <taxon>Dikarya</taxon>
        <taxon>Ascomycota</taxon>
        <taxon>Saccharomycotina</taxon>
        <taxon>Pichiomycetes</taxon>
        <taxon>Debaryomycetaceae</taxon>
        <taxon>Candida/Lodderomyces clade</taxon>
        <taxon>Candida</taxon>
    </lineage>
</organism>
<proteinExistence type="predicted"/>